<proteinExistence type="inferred from homology"/>
<comment type="function">
    <text evidence="7">Catalyzes the NAD(P)-dependent oxidation of 4-(phosphooxy)-L-threonine (HTP) into 2-amino-3-oxo-4-(phosphooxy)butyric acid which spontaneously decarboxylates to form 3-amino-2-oxopropyl phosphate (AHAP).</text>
</comment>
<dbReference type="GO" id="GO:0042823">
    <property type="term" value="P:pyridoxal phosphate biosynthetic process"/>
    <property type="evidence" value="ECO:0007669"/>
    <property type="project" value="UniProtKB-UniRule"/>
</dbReference>
<comment type="pathway">
    <text evidence="7">Cofactor biosynthesis; pyridoxine 5'-phosphate biosynthesis; pyridoxine 5'-phosphate from D-erythrose 4-phosphate: step 4/5.</text>
</comment>
<evidence type="ECO:0000256" key="2">
    <source>
        <dbReference type="ARBA" id="ARBA00022723"/>
    </source>
</evidence>
<organism evidence="8 9">
    <name type="scientific">Mesorhizobium zhangyense</name>
    <dbReference type="NCBI Taxonomy" id="1776730"/>
    <lineage>
        <taxon>Bacteria</taxon>
        <taxon>Pseudomonadati</taxon>
        <taxon>Pseudomonadota</taxon>
        <taxon>Alphaproteobacteria</taxon>
        <taxon>Hyphomicrobiales</taxon>
        <taxon>Phyllobacteriaceae</taxon>
        <taxon>Mesorhizobium</taxon>
    </lineage>
</organism>
<evidence type="ECO:0000256" key="3">
    <source>
        <dbReference type="ARBA" id="ARBA00022857"/>
    </source>
</evidence>
<feature type="binding site" evidence="7">
    <location>
        <position position="293"/>
    </location>
    <ligand>
        <name>substrate</name>
    </ligand>
</feature>
<comment type="subcellular location">
    <subcellularLocation>
        <location evidence="7">Cytoplasm</location>
    </subcellularLocation>
</comment>
<feature type="binding site" evidence="7">
    <location>
        <position position="176"/>
    </location>
    <ligand>
        <name>a divalent metal cation</name>
        <dbReference type="ChEBI" id="CHEBI:60240"/>
        <note>ligand shared between dimeric partners</note>
    </ligand>
</feature>
<dbReference type="GO" id="GO:0005737">
    <property type="term" value="C:cytoplasm"/>
    <property type="evidence" value="ECO:0007669"/>
    <property type="project" value="UniProtKB-SubCell"/>
</dbReference>
<comment type="catalytic activity">
    <reaction evidence="7">
        <text>4-(phosphooxy)-L-threonine + NAD(+) = 3-amino-2-oxopropyl phosphate + CO2 + NADH</text>
        <dbReference type="Rhea" id="RHEA:32275"/>
        <dbReference type="ChEBI" id="CHEBI:16526"/>
        <dbReference type="ChEBI" id="CHEBI:57279"/>
        <dbReference type="ChEBI" id="CHEBI:57540"/>
        <dbReference type="ChEBI" id="CHEBI:57945"/>
        <dbReference type="ChEBI" id="CHEBI:58452"/>
        <dbReference type="EC" id="1.1.1.262"/>
    </reaction>
</comment>
<keyword evidence="3 7" id="KW-0521">NADP</keyword>
<dbReference type="SUPFAM" id="SSF53659">
    <property type="entry name" value="Isocitrate/Isopropylmalate dehydrogenase-like"/>
    <property type="match status" value="1"/>
</dbReference>
<comment type="similarity">
    <text evidence="7">Belongs to the PdxA family.</text>
</comment>
<keyword evidence="2 7" id="KW-0479">Metal-binding</keyword>
<dbReference type="GO" id="GO:0008615">
    <property type="term" value="P:pyridoxine biosynthetic process"/>
    <property type="evidence" value="ECO:0007669"/>
    <property type="project" value="UniProtKB-UniRule"/>
</dbReference>
<dbReference type="AlphaFoldDB" id="A0A7C9V7T0"/>
<dbReference type="GO" id="GO:0050570">
    <property type="term" value="F:4-hydroxythreonine-4-phosphate dehydrogenase activity"/>
    <property type="evidence" value="ECO:0007669"/>
    <property type="project" value="UniProtKB-UniRule"/>
</dbReference>
<feature type="binding site" evidence="7">
    <location>
        <position position="284"/>
    </location>
    <ligand>
        <name>substrate</name>
    </ligand>
</feature>
<dbReference type="Proteomes" id="UP000481252">
    <property type="component" value="Unassembled WGS sequence"/>
</dbReference>
<dbReference type="InterPro" id="IPR005255">
    <property type="entry name" value="PdxA_fam"/>
</dbReference>
<feature type="binding site" evidence="7">
    <location>
        <position position="276"/>
    </location>
    <ligand>
        <name>a divalent metal cation</name>
        <dbReference type="ChEBI" id="CHEBI:60240"/>
        <note>ligand shared between dimeric partners</note>
    </ligand>
</feature>
<evidence type="ECO:0000313" key="8">
    <source>
        <dbReference type="EMBL" id="NGN40746.1"/>
    </source>
</evidence>
<sequence length="342" mass="35650">MQPRNDAPLLALTAGDPSGIGPEIAIAAWQARNGHSVSPFYLLTDPALLAARARHLGIEVPIEETTPPNAAAVFSRALPVVPLEARFTDAPGLADAANAAGIVEAIDRAVADVHSGVAAAVVTCPIAKKPLYDAGFRFPGHTEYLAHLAGLKEGREITPVMMLAGPDLRAVPVTIHIALADVPGAVTQAAIEKISRITAHDLAARFGIAKPRLAISGLNPHAGEGGAMGGEDEAIIRPAVEALRRAGIDAFGPLPADTMFHPRARASYDAAICMYHDQALIPAKALAFDETVNVTLGLPFIRTSPDHGTAFDIAGKGIARPDSLIAALKLARLLADNESRPK</sequence>
<comment type="subunit">
    <text evidence="7">Homodimer.</text>
</comment>
<feature type="binding site" evidence="7">
    <location>
        <position position="221"/>
    </location>
    <ligand>
        <name>a divalent metal cation</name>
        <dbReference type="ChEBI" id="CHEBI:60240"/>
        <note>ligand shared between dimeric partners</note>
    </ligand>
</feature>
<evidence type="ECO:0000256" key="5">
    <source>
        <dbReference type="ARBA" id="ARBA00023027"/>
    </source>
</evidence>
<evidence type="ECO:0000256" key="7">
    <source>
        <dbReference type="HAMAP-Rule" id="MF_00536"/>
    </source>
</evidence>
<dbReference type="NCBIfam" id="NF003699">
    <property type="entry name" value="PRK05312.1"/>
    <property type="match status" value="1"/>
</dbReference>
<keyword evidence="7" id="KW-0862">Zinc</keyword>
<dbReference type="GO" id="GO:0008270">
    <property type="term" value="F:zinc ion binding"/>
    <property type="evidence" value="ECO:0007669"/>
    <property type="project" value="UniProtKB-UniRule"/>
</dbReference>
<dbReference type="GO" id="GO:0051287">
    <property type="term" value="F:NAD binding"/>
    <property type="evidence" value="ECO:0007669"/>
    <property type="project" value="InterPro"/>
</dbReference>
<dbReference type="GO" id="GO:0000287">
    <property type="term" value="F:magnesium ion binding"/>
    <property type="evidence" value="ECO:0007669"/>
    <property type="project" value="UniProtKB-UniRule"/>
</dbReference>
<reference evidence="8 9" key="1">
    <citation type="submission" date="2020-02" db="EMBL/GenBank/DDBJ databases">
        <title>Genome sequence of the type strain CGMCC 1.15528 of Mesorhizobium zhangyense.</title>
        <authorList>
            <person name="Gao J."/>
            <person name="Sun J."/>
        </authorList>
    </citation>
    <scope>NUCLEOTIDE SEQUENCE [LARGE SCALE GENOMIC DNA]</scope>
    <source>
        <strain evidence="8 9">CGMCC 1.15528</strain>
    </source>
</reference>
<keyword evidence="4 7" id="KW-0560">Oxidoreductase</keyword>
<dbReference type="UniPathway" id="UPA00244">
    <property type="reaction ID" value="UER00312"/>
</dbReference>
<dbReference type="NCBIfam" id="TIGR00557">
    <property type="entry name" value="pdxA"/>
    <property type="match status" value="1"/>
</dbReference>
<feature type="binding site" evidence="7">
    <location>
        <position position="302"/>
    </location>
    <ligand>
        <name>substrate</name>
    </ligand>
</feature>
<keyword evidence="6 7" id="KW-0664">Pyridoxine biosynthesis</keyword>
<accession>A0A7C9V7T0</accession>
<evidence type="ECO:0000256" key="1">
    <source>
        <dbReference type="ARBA" id="ARBA00022490"/>
    </source>
</evidence>
<keyword evidence="9" id="KW-1185">Reference proteome</keyword>
<protein>
    <recommendedName>
        <fullName evidence="7">4-hydroxythreonine-4-phosphate dehydrogenase</fullName>
        <ecNumber evidence="7">1.1.1.262</ecNumber>
    </recommendedName>
    <alternativeName>
        <fullName evidence="7">4-(phosphohydroxy)-L-threonine dehydrogenase</fullName>
    </alternativeName>
</protein>
<comment type="caution">
    <text evidence="8">The sequence shown here is derived from an EMBL/GenBank/DDBJ whole genome shotgun (WGS) entry which is preliminary data.</text>
</comment>
<name>A0A7C9V7T0_9HYPH</name>
<keyword evidence="5 7" id="KW-0520">NAD</keyword>
<feature type="binding site" evidence="7">
    <location>
        <position position="141"/>
    </location>
    <ligand>
        <name>substrate</name>
    </ligand>
</feature>
<dbReference type="InterPro" id="IPR037510">
    <property type="entry name" value="PdxA"/>
</dbReference>
<dbReference type="EC" id="1.1.1.262" evidence="7"/>
<gene>
    <name evidence="7 8" type="primary">pdxA</name>
    <name evidence="8" type="ORF">G6N74_06690</name>
</gene>
<keyword evidence="7" id="KW-0460">Magnesium</keyword>
<dbReference type="Pfam" id="PF04166">
    <property type="entry name" value="PdxA"/>
    <property type="match status" value="1"/>
</dbReference>
<dbReference type="PANTHER" id="PTHR30004">
    <property type="entry name" value="4-HYDROXYTHREONINE-4-PHOSPHATE DEHYDROGENASE"/>
    <property type="match status" value="1"/>
</dbReference>
<dbReference type="HAMAP" id="MF_00536">
    <property type="entry name" value="PdxA"/>
    <property type="match status" value="1"/>
</dbReference>
<dbReference type="Gene3D" id="3.40.718.10">
    <property type="entry name" value="Isopropylmalate Dehydrogenase"/>
    <property type="match status" value="1"/>
</dbReference>
<dbReference type="GO" id="GO:0050897">
    <property type="term" value="F:cobalt ion binding"/>
    <property type="evidence" value="ECO:0007669"/>
    <property type="project" value="UniProtKB-UniRule"/>
</dbReference>
<dbReference type="PANTHER" id="PTHR30004:SF6">
    <property type="entry name" value="D-THREONATE 4-PHOSPHATE DEHYDROGENASE"/>
    <property type="match status" value="1"/>
</dbReference>
<keyword evidence="1 7" id="KW-0963">Cytoplasm</keyword>
<comment type="miscellaneous">
    <text evidence="7">The active site is located at the dimer interface.</text>
</comment>
<evidence type="ECO:0000313" key="9">
    <source>
        <dbReference type="Proteomes" id="UP000481252"/>
    </source>
</evidence>
<evidence type="ECO:0000256" key="4">
    <source>
        <dbReference type="ARBA" id="ARBA00023002"/>
    </source>
</evidence>
<comment type="cofactor">
    <cofactor evidence="7">
        <name>Zn(2+)</name>
        <dbReference type="ChEBI" id="CHEBI:29105"/>
    </cofactor>
    <cofactor evidence="7">
        <name>Mg(2+)</name>
        <dbReference type="ChEBI" id="CHEBI:18420"/>
    </cofactor>
    <cofactor evidence="7">
        <name>Co(2+)</name>
        <dbReference type="ChEBI" id="CHEBI:48828"/>
    </cofactor>
    <text evidence="7">Binds 1 divalent metal cation per subunit. Can use ions such as Zn(2+), Mg(2+) or Co(2+).</text>
</comment>
<keyword evidence="7" id="KW-0170">Cobalt</keyword>
<evidence type="ECO:0000256" key="6">
    <source>
        <dbReference type="ARBA" id="ARBA00023096"/>
    </source>
</evidence>
<dbReference type="EMBL" id="JAAKZG010000002">
    <property type="protein sequence ID" value="NGN40746.1"/>
    <property type="molecule type" value="Genomic_DNA"/>
</dbReference>
<feature type="binding site" evidence="7">
    <location>
        <position position="142"/>
    </location>
    <ligand>
        <name>substrate</name>
    </ligand>
</feature>